<protein>
    <submittedName>
        <fullName evidence="3">Subtilisin-like protease SBT1.9</fullName>
    </submittedName>
</protein>
<dbReference type="PANTHER" id="PTHR10795">
    <property type="entry name" value="PROPROTEIN CONVERTASE SUBTILISIN/KEXIN"/>
    <property type="match status" value="1"/>
</dbReference>
<reference evidence="3" key="1">
    <citation type="submission" date="2020-06" db="EMBL/GenBank/DDBJ databases">
        <authorList>
            <person name="Li T."/>
            <person name="Hu X."/>
            <person name="Zhang T."/>
            <person name="Song X."/>
            <person name="Zhang H."/>
            <person name="Dai N."/>
            <person name="Sheng W."/>
            <person name="Hou X."/>
            <person name="Wei L."/>
        </authorList>
    </citation>
    <scope>NUCLEOTIDE SEQUENCE</scope>
    <source>
        <strain evidence="3">G02</strain>
        <tissue evidence="3">Leaf</tissue>
    </source>
</reference>
<dbReference type="Gene3D" id="3.50.30.30">
    <property type="match status" value="1"/>
</dbReference>
<dbReference type="Gene3D" id="3.30.70.80">
    <property type="entry name" value="Peptidase S8 propeptide/proteinase inhibitor I9"/>
    <property type="match status" value="1"/>
</dbReference>
<evidence type="ECO:0000256" key="2">
    <source>
        <dbReference type="ARBA" id="ARBA00022729"/>
    </source>
</evidence>
<keyword evidence="3" id="KW-0645">Protease</keyword>
<name>A0AAW2JWJ0_SESRA</name>
<comment type="caution">
    <text evidence="3">The sequence shown here is derived from an EMBL/GenBank/DDBJ whole genome shotgun (WGS) entry which is preliminary data.</text>
</comment>
<gene>
    <name evidence="3" type="ORF">Sradi_6521200</name>
</gene>
<dbReference type="SUPFAM" id="SSF52743">
    <property type="entry name" value="Subtilisin-like"/>
    <property type="match status" value="1"/>
</dbReference>
<dbReference type="CDD" id="cd02120">
    <property type="entry name" value="PA_subtilisin_like"/>
    <property type="match status" value="1"/>
</dbReference>
<dbReference type="GO" id="GO:0004252">
    <property type="term" value="F:serine-type endopeptidase activity"/>
    <property type="evidence" value="ECO:0007669"/>
    <property type="project" value="InterPro"/>
</dbReference>
<evidence type="ECO:0000256" key="1">
    <source>
        <dbReference type="ARBA" id="ARBA00011073"/>
    </source>
</evidence>
<dbReference type="InterPro" id="IPR045051">
    <property type="entry name" value="SBT"/>
</dbReference>
<dbReference type="EMBL" id="JACGWJ010000031">
    <property type="protein sequence ID" value="KAL0298614.1"/>
    <property type="molecule type" value="Genomic_DNA"/>
</dbReference>
<proteinExistence type="inferred from homology"/>
<keyword evidence="3" id="KW-0378">Hydrolase</keyword>
<dbReference type="AlphaFoldDB" id="A0AAW2JWJ0"/>
<comment type="similarity">
    <text evidence="1">Belongs to the peptidase S8 family.</text>
</comment>
<dbReference type="InterPro" id="IPR037045">
    <property type="entry name" value="S8pro/Inhibitor_I9_sf"/>
</dbReference>
<sequence length="255" mass="27909">MDLSAMPKAFSSQHTWYLTILSSISDSTKPTTTSNFVYAYTNAVNDFSAILSSSELNAIKDLPRQRGAILETLHNGMPWVLNVDASTIDREFQGTLSLGNGASAIGLSLYLGNSSPIEFPIVYVGACENEDSLKKVGHKIAVCLEMSNTLSEQLYYVSNANVLGGVFIYIKNTYLMFFDQTPFPTVFFTLEESQKIQDYIKSDPMPKASFKFQEIGLGTKLAPKLASYSSRGPSQSCPFVLKPDIMASGDLILAS</sequence>
<dbReference type="InterPro" id="IPR036852">
    <property type="entry name" value="Peptidase_S8/S53_dom_sf"/>
</dbReference>
<organism evidence="3">
    <name type="scientific">Sesamum radiatum</name>
    <name type="common">Black benniseed</name>
    <dbReference type="NCBI Taxonomy" id="300843"/>
    <lineage>
        <taxon>Eukaryota</taxon>
        <taxon>Viridiplantae</taxon>
        <taxon>Streptophyta</taxon>
        <taxon>Embryophyta</taxon>
        <taxon>Tracheophyta</taxon>
        <taxon>Spermatophyta</taxon>
        <taxon>Magnoliopsida</taxon>
        <taxon>eudicotyledons</taxon>
        <taxon>Gunneridae</taxon>
        <taxon>Pentapetalae</taxon>
        <taxon>asterids</taxon>
        <taxon>lamiids</taxon>
        <taxon>Lamiales</taxon>
        <taxon>Pedaliaceae</taxon>
        <taxon>Sesamum</taxon>
    </lineage>
</organism>
<accession>A0AAW2JWJ0</accession>
<dbReference type="GO" id="GO:0006508">
    <property type="term" value="P:proteolysis"/>
    <property type="evidence" value="ECO:0007669"/>
    <property type="project" value="UniProtKB-KW"/>
</dbReference>
<keyword evidence="2" id="KW-0732">Signal</keyword>
<reference evidence="3" key="2">
    <citation type="journal article" date="2024" name="Plant">
        <title>Genomic evolution and insights into agronomic trait innovations of Sesamum species.</title>
        <authorList>
            <person name="Miao H."/>
            <person name="Wang L."/>
            <person name="Qu L."/>
            <person name="Liu H."/>
            <person name="Sun Y."/>
            <person name="Le M."/>
            <person name="Wang Q."/>
            <person name="Wei S."/>
            <person name="Zheng Y."/>
            <person name="Lin W."/>
            <person name="Duan Y."/>
            <person name="Cao H."/>
            <person name="Xiong S."/>
            <person name="Wang X."/>
            <person name="Wei L."/>
            <person name="Li C."/>
            <person name="Ma Q."/>
            <person name="Ju M."/>
            <person name="Zhao R."/>
            <person name="Li G."/>
            <person name="Mu C."/>
            <person name="Tian Q."/>
            <person name="Mei H."/>
            <person name="Zhang T."/>
            <person name="Gao T."/>
            <person name="Zhang H."/>
        </authorList>
    </citation>
    <scope>NUCLEOTIDE SEQUENCE</scope>
    <source>
        <strain evidence="3">G02</strain>
    </source>
</reference>
<evidence type="ECO:0000313" key="3">
    <source>
        <dbReference type="EMBL" id="KAL0298614.1"/>
    </source>
</evidence>